<dbReference type="PANTHER" id="PTHR32282">
    <property type="entry name" value="BINDING PROTEIN TRANSPEPTIDASE, PUTATIVE-RELATED"/>
    <property type="match status" value="1"/>
</dbReference>
<name>A0ABP5TLE0_9ACTN</name>
<feature type="region of interest" description="Disordered" evidence="9">
    <location>
        <begin position="376"/>
        <end position="397"/>
    </location>
</feature>
<feature type="domain" description="Glycosyl transferase family 51" evidence="11">
    <location>
        <begin position="69"/>
        <end position="253"/>
    </location>
</feature>
<sequence>MRAAGGLLTLLRTGLIVGLAVAALIYPIAAVTGVGAKKGADALAMSPDELRQSLPAQTTHVYAADGTTLLAQFYEEYRTYTGLSTVSDNMQQAIVAAEDARFWEHHGVDFKGVARAFVANKKSGAVSQGASTITMQYVRNVLRDSARTPAEVNEATEQTGARKLREMKLAIELEKHMSKNEILERYLNVAYFGHRAYGILAAAEIYFSKKPADLTVPEAAMLAGLVQAPSAYDPAGTDSRAAKTRRDYVIDRMIDLKYLSAADAAAAHAAPIALKLSEPPNDCLATRAGWGFFCSYLRTWWSAQPAFGASPNERIDKLRRGGYSVVTSLDPRTQDIAQQQILKREQTRSPYALGQVAVEPGTGRIRAMAVNRVYSLDRASNGPHSDPRQRKRLRGNYPNTVNPLLGGGDMAGYQAGSTFKMFTMLAALEQGLPLSTAIYAPKTFQSKYKTGRNSPAHCGNDSWCPSNASDSMTGRQTMWSGFGKSVNTYFVQLEQRVGADSAVRMAERLGLRWRTGIDKLQASPAKAKGWGAFTLGVADTTPLEMAGAFATVAADGMHCDPIPVTSITDVEGKPAVDDKGVEVAKPRCAQILSPDVARGAVDAARCVTGYRAATGDCGGWSTAPRVYPTVRRPVAGKSGTTDDDRSAWFVGMTPDLTIAGFIADPDNPLHRVGSGNAGKPREAVAETLRDALAGTPVRDFTPPSPAISGKSAAKPAKSRARTAHDAKPTPRPAAH</sequence>
<reference evidence="13" key="1">
    <citation type="journal article" date="2019" name="Int. J. Syst. Evol. Microbiol.">
        <title>The Global Catalogue of Microorganisms (GCM) 10K type strain sequencing project: providing services to taxonomists for standard genome sequencing and annotation.</title>
        <authorList>
            <consortium name="The Broad Institute Genomics Platform"/>
            <consortium name="The Broad Institute Genome Sequencing Center for Infectious Disease"/>
            <person name="Wu L."/>
            <person name="Ma J."/>
        </authorList>
    </citation>
    <scope>NUCLEOTIDE SEQUENCE [LARGE SCALE GENOMIC DNA]</scope>
    <source>
        <strain evidence="13">JCM 3272</strain>
    </source>
</reference>
<evidence type="ECO:0000256" key="5">
    <source>
        <dbReference type="ARBA" id="ARBA00022801"/>
    </source>
</evidence>
<keyword evidence="1" id="KW-0121">Carboxypeptidase</keyword>
<dbReference type="EMBL" id="BAAARV010000034">
    <property type="protein sequence ID" value="GAA2354773.1"/>
    <property type="molecule type" value="Genomic_DNA"/>
</dbReference>
<comment type="catalytic activity">
    <reaction evidence="8">
        <text>[GlcNAc-(1-&gt;4)-Mur2Ac(oyl-L-Ala-gamma-D-Glu-L-Lys-D-Ala-D-Ala)](n)-di-trans,octa-cis-undecaprenyl diphosphate + beta-D-GlcNAc-(1-&gt;4)-Mur2Ac(oyl-L-Ala-gamma-D-Glu-L-Lys-D-Ala-D-Ala)-di-trans,octa-cis-undecaprenyl diphosphate = [GlcNAc-(1-&gt;4)-Mur2Ac(oyl-L-Ala-gamma-D-Glu-L-Lys-D-Ala-D-Ala)](n+1)-di-trans,octa-cis-undecaprenyl diphosphate + di-trans,octa-cis-undecaprenyl diphosphate + H(+)</text>
        <dbReference type="Rhea" id="RHEA:23708"/>
        <dbReference type="Rhea" id="RHEA-COMP:9602"/>
        <dbReference type="Rhea" id="RHEA-COMP:9603"/>
        <dbReference type="ChEBI" id="CHEBI:15378"/>
        <dbReference type="ChEBI" id="CHEBI:58405"/>
        <dbReference type="ChEBI" id="CHEBI:60033"/>
        <dbReference type="ChEBI" id="CHEBI:78435"/>
        <dbReference type="EC" id="2.4.99.28"/>
    </reaction>
</comment>
<dbReference type="SUPFAM" id="SSF56601">
    <property type="entry name" value="beta-lactamase/transpeptidase-like"/>
    <property type="match status" value="1"/>
</dbReference>
<evidence type="ECO:0000259" key="11">
    <source>
        <dbReference type="Pfam" id="PF00912"/>
    </source>
</evidence>
<dbReference type="Pfam" id="PF00905">
    <property type="entry name" value="Transpeptidase"/>
    <property type="match status" value="1"/>
</dbReference>
<dbReference type="Proteomes" id="UP001501444">
    <property type="component" value="Unassembled WGS sequence"/>
</dbReference>
<dbReference type="Gene3D" id="3.40.710.10">
    <property type="entry name" value="DD-peptidase/beta-lactamase superfamily"/>
    <property type="match status" value="1"/>
</dbReference>
<dbReference type="InterPro" id="IPR023346">
    <property type="entry name" value="Lysozyme-like_dom_sf"/>
</dbReference>
<dbReference type="SUPFAM" id="SSF53955">
    <property type="entry name" value="Lysozyme-like"/>
    <property type="match status" value="1"/>
</dbReference>
<evidence type="ECO:0000313" key="12">
    <source>
        <dbReference type="EMBL" id="GAA2354773.1"/>
    </source>
</evidence>
<keyword evidence="2" id="KW-0645">Protease</keyword>
<dbReference type="Pfam" id="PF00912">
    <property type="entry name" value="Transgly"/>
    <property type="match status" value="1"/>
</dbReference>
<accession>A0ABP5TLE0</accession>
<keyword evidence="3" id="KW-0328">Glycosyltransferase</keyword>
<evidence type="ECO:0000256" key="9">
    <source>
        <dbReference type="SAM" id="MobiDB-lite"/>
    </source>
</evidence>
<evidence type="ECO:0000256" key="4">
    <source>
        <dbReference type="ARBA" id="ARBA00022679"/>
    </source>
</evidence>
<comment type="caution">
    <text evidence="12">The sequence shown here is derived from an EMBL/GenBank/DDBJ whole genome shotgun (WGS) entry which is preliminary data.</text>
</comment>
<dbReference type="InterPro" id="IPR036950">
    <property type="entry name" value="PBP_transglycosylase"/>
</dbReference>
<dbReference type="InterPro" id="IPR012338">
    <property type="entry name" value="Beta-lactam/transpept-like"/>
</dbReference>
<dbReference type="InterPro" id="IPR050396">
    <property type="entry name" value="Glycosyltr_51/Transpeptidase"/>
</dbReference>
<evidence type="ECO:0000256" key="8">
    <source>
        <dbReference type="ARBA" id="ARBA00049902"/>
    </source>
</evidence>
<dbReference type="InterPro" id="IPR001460">
    <property type="entry name" value="PCN-bd_Tpept"/>
</dbReference>
<feature type="domain" description="Penicillin-binding protein transpeptidase" evidence="10">
    <location>
        <begin position="356"/>
        <end position="666"/>
    </location>
</feature>
<dbReference type="PANTHER" id="PTHR32282:SF33">
    <property type="entry name" value="PEPTIDOGLYCAN GLYCOSYLTRANSFERASE"/>
    <property type="match status" value="1"/>
</dbReference>
<feature type="region of interest" description="Disordered" evidence="9">
    <location>
        <begin position="688"/>
        <end position="735"/>
    </location>
</feature>
<evidence type="ECO:0000256" key="3">
    <source>
        <dbReference type="ARBA" id="ARBA00022676"/>
    </source>
</evidence>
<evidence type="ECO:0000256" key="2">
    <source>
        <dbReference type="ARBA" id="ARBA00022670"/>
    </source>
</evidence>
<comment type="catalytic activity">
    <reaction evidence="7">
        <text>Preferential cleavage: (Ac)2-L-Lys-D-Ala-|-D-Ala. Also transpeptidation of peptidyl-alanyl moieties that are N-acyl substituents of D-alanine.</text>
        <dbReference type="EC" id="3.4.16.4"/>
    </reaction>
</comment>
<dbReference type="Gene3D" id="1.10.3810.10">
    <property type="entry name" value="Biosynthetic peptidoglycan transglycosylase-like"/>
    <property type="match status" value="1"/>
</dbReference>
<keyword evidence="5" id="KW-0378">Hydrolase</keyword>
<evidence type="ECO:0000313" key="13">
    <source>
        <dbReference type="Proteomes" id="UP001501444"/>
    </source>
</evidence>
<evidence type="ECO:0000256" key="1">
    <source>
        <dbReference type="ARBA" id="ARBA00022645"/>
    </source>
</evidence>
<proteinExistence type="predicted"/>
<keyword evidence="4" id="KW-0808">Transferase</keyword>
<organism evidence="12 13">
    <name type="scientific">Dactylosporangium salmoneum</name>
    <dbReference type="NCBI Taxonomy" id="53361"/>
    <lineage>
        <taxon>Bacteria</taxon>
        <taxon>Bacillati</taxon>
        <taxon>Actinomycetota</taxon>
        <taxon>Actinomycetes</taxon>
        <taxon>Micromonosporales</taxon>
        <taxon>Micromonosporaceae</taxon>
        <taxon>Dactylosporangium</taxon>
    </lineage>
</organism>
<evidence type="ECO:0000259" key="10">
    <source>
        <dbReference type="Pfam" id="PF00905"/>
    </source>
</evidence>
<protein>
    <submittedName>
        <fullName evidence="12">Transglycosylase domain-containing protein</fullName>
    </submittedName>
</protein>
<keyword evidence="6" id="KW-0511">Multifunctional enzyme</keyword>
<keyword evidence="13" id="KW-1185">Reference proteome</keyword>
<evidence type="ECO:0000256" key="7">
    <source>
        <dbReference type="ARBA" id="ARBA00034000"/>
    </source>
</evidence>
<feature type="compositionally biased region" description="Low complexity" evidence="9">
    <location>
        <begin position="706"/>
        <end position="715"/>
    </location>
</feature>
<gene>
    <name evidence="12" type="ORF">GCM10010170_046950</name>
</gene>
<dbReference type="InterPro" id="IPR001264">
    <property type="entry name" value="Glyco_trans_51"/>
</dbReference>
<evidence type="ECO:0000256" key="6">
    <source>
        <dbReference type="ARBA" id="ARBA00023268"/>
    </source>
</evidence>